<feature type="compositionally biased region" description="Basic residues" evidence="1">
    <location>
        <begin position="22"/>
        <end position="33"/>
    </location>
</feature>
<name>A0A6J4TI64_9ACTN</name>
<organism evidence="2">
    <name type="scientific">uncultured Solirubrobacteraceae bacterium</name>
    <dbReference type="NCBI Taxonomy" id="1162706"/>
    <lineage>
        <taxon>Bacteria</taxon>
        <taxon>Bacillati</taxon>
        <taxon>Actinomycetota</taxon>
        <taxon>Thermoleophilia</taxon>
        <taxon>Solirubrobacterales</taxon>
        <taxon>Solirubrobacteraceae</taxon>
        <taxon>environmental samples</taxon>
    </lineage>
</organism>
<gene>
    <name evidence="2" type="ORF">AVDCRST_MAG30-3185</name>
</gene>
<dbReference type="EMBL" id="CADCVS010000408">
    <property type="protein sequence ID" value="CAA9523310.1"/>
    <property type="molecule type" value="Genomic_DNA"/>
</dbReference>
<reference evidence="2" key="1">
    <citation type="submission" date="2020-02" db="EMBL/GenBank/DDBJ databases">
        <authorList>
            <person name="Meier V. D."/>
        </authorList>
    </citation>
    <scope>NUCLEOTIDE SEQUENCE</scope>
    <source>
        <strain evidence="2">AVDCRST_MAG30</strain>
    </source>
</reference>
<accession>A0A6J4TI64</accession>
<evidence type="ECO:0000256" key="1">
    <source>
        <dbReference type="SAM" id="MobiDB-lite"/>
    </source>
</evidence>
<feature type="region of interest" description="Disordered" evidence="1">
    <location>
        <begin position="1"/>
        <end position="33"/>
    </location>
</feature>
<feature type="non-terminal residue" evidence="2">
    <location>
        <position position="1"/>
    </location>
</feature>
<proteinExistence type="predicted"/>
<feature type="compositionally biased region" description="Low complexity" evidence="1">
    <location>
        <begin position="1"/>
        <end position="20"/>
    </location>
</feature>
<sequence length="33" mass="3716">WHGSPASRRCSRRCSSPDAAAPRRRAARPRARL</sequence>
<dbReference type="AlphaFoldDB" id="A0A6J4TI64"/>
<protein>
    <submittedName>
        <fullName evidence="2">Uncharacterized protein</fullName>
    </submittedName>
</protein>
<evidence type="ECO:0000313" key="2">
    <source>
        <dbReference type="EMBL" id="CAA9523310.1"/>
    </source>
</evidence>
<feature type="non-terminal residue" evidence="2">
    <location>
        <position position="33"/>
    </location>
</feature>